<evidence type="ECO:0000259" key="9">
    <source>
        <dbReference type="PROSITE" id="PS51012"/>
    </source>
</evidence>
<gene>
    <name evidence="10" type="ORF">HMPREF3213_02324</name>
</gene>
<name>A0A133KLH8_HEYCO</name>
<dbReference type="PANTHER" id="PTHR30294">
    <property type="entry name" value="MEMBRANE COMPONENT OF ABC TRANSPORTER YHHJ-RELATED"/>
    <property type="match status" value="1"/>
</dbReference>
<comment type="caution">
    <text evidence="10">The sequence shown here is derived from an EMBL/GenBank/DDBJ whole genome shotgun (WGS) entry which is preliminary data.</text>
</comment>
<dbReference type="RefSeq" id="WP_061086950.1">
    <property type="nucleotide sequence ID" value="NZ_KQ955862.1"/>
</dbReference>
<dbReference type="GO" id="GO:0005886">
    <property type="term" value="C:plasma membrane"/>
    <property type="evidence" value="ECO:0007669"/>
    <property type="project" value="UniProtKB-SubCell"/>
</dbReference>
<sequence>MKDVLWLVRNTLSKTFRKKRNVLLYIGLPFISIFIAFLVYGGSGVKTLHVGIVDKDHSQIATDTAHFLSGLGNVKTAAIPQSELKSQLADGKLDCAIIFEKGFAASVRSGNPAHIRMASIKGAEVTKFVQSYLYQYIDHIVSISKVSSGNEQTFQTMYDEFQKASYKVKTIHLQDLSQSSDLTYQTMGVLILFMLMSAFSLSELILAERENRTYFRLLSSPVSTGKYVLSNVLCNLIVMAVQIVLITAAMKDVFHMTMNLSIWQMSAVMFLFAWISTGISLMMVSLSNSRNAFNSLQTLIVVPTCMLAGCFWPVEIMPKALQKVSDFLPQRWTLETLDKLQTGHPLSSLYLNILILIAFALCFFLFAIYQFSRNRNTRNFV</sequence>
<comment type="subcellular location">
    <subcellularLocation>
        <location evidence="1">Cell membrane</location>
        <topology evidence="1">Multi-pass membrane protein</topology>
    </subcellularLocation>
</comment>
<keyword evidence="5 8" id="KW-0812">Transmembrane</keyword>
<feature type="transmembrane region" description="Helical" evidence="8">
    <location>
        <begin position="349"/>
        <end position="369"/>
    </location>
</feature>
<feature type="transmembrane region" description="Helical" evidence="8">
    <location>
        <begin position="21"/>
        <end position="40"/>
    </location>
</feature>
<accession>A0A133KLH8</accession>
<feature type="transmembrane region" description="Helical" evidence="8">
    <location>
        <begin position="182"/>
        <end position="206"/>
    </location>
</feature>
<dbReference type="InterPro" id="IPR051449">
    <property type="entry name" value="ABC-2_transporter_component"/>
</dbReference>
<dbReference type="PATRIC" id="fig|1398.22.peg.2330"/>
<dbReference type="Gene3D" id="3.40.1710.10">
    <property type="entry name" value="abc type-2 transporter like domain"/>
    <property type="match status" value="1"/>
</dbReference>
<protein>
    <submittedName>
        <fullName evidence="10">ABC-2 type transporter</fullName>
    </submittedName>
</protein>
<keyword evidence="7 8" id="KW-0472">Membrane</keyword>
<organism evidence="10 11">
    <name type="scientific">Heyndrickxia coagulans</name>
    <name type="common">Weizmannia coagulans</name>
    <dbReference type="NCBI Taxonomy" id="1398"/>
    <lineage>
        <taxon>Bacteria</taxon>
        <taxon>Bacillati</taxon>
        <taxon>Bacillota</taxon>
        <taxon>Bacilli</taxon>
        <taxon>Bacillales</taxon>
        <taxon>Bacillaceae</taxon>
        <taxon>Heyndrickxia</taxon>
    </lineage>
</organism>
<feature type="transmembrane region" description="Helical" evidence="8">
    <location>
        <begin position="262"/>
        <end position="284"/>
    </location>
</feature>
<dbReference type="EMBL" id="LRPN01000093">
    <property type="protein sequence ID" value="KWZ80338.1"/>
    <property type="molecule type" value="Genomic_DNA"/>
</dbReference>
<evidence type="ECO:0000256" key="7">
    <source>
        <dbReference type="ARBA" id="ARBA00023136"/>
    </source>
</evidence>
<evidence type="ECO:0000256" key="8">
    <source>
        <dbReference type="SAM" id="Phobius"/>
    </source>
</evidence>
<dbReference type="GO" id="GO:0140359">
    <property type="term" value="F:ABC-type transporter activity"/>
    <property type="evidence" value="ECO:0007669"/>
    <property type="project" value="InterPro"/>
</dbReference>
<feature type="transmembrane region" description="Helical" evidence="8">
    <location>
        <begin position="227"/>
        <end position="250"/>
    </location>
</feature>
<evidence type="ECO:0000256" key="6">
    <source>
        <dbReference type="ARBA" id="ARBA00022989"/>
    </source>
</evidence>
<dbReference type="InterPro" id="IPR013525">
    <property type="entry name" value="ABC2_TM"/>
</dbReference>
<proteinExistence type="inferred from homology"/>
<dbReference type="PROSITE" id="PS51012">
    <property type="entry name" value="ABC_TM2"/>
    <property type="match status" value="1"/>
</dbReference>
<reference evidence="11" key="1">
    <citation type="submission" date="2016-01" db="EMBL/GenBank/DDBJ databases">
        <authorList>
            <person name="Mitreva M."/>
            <person name="Pepin K.H."/>
            <person name="Mihindukulasuriya K.A."/>
            <person name="Fulton R."/>
            <person name="Fronick C."/>
            <person name="O'Laughlin M."/>
            <person name="Miner T."/>
            <person name="Herter B."/>
            <person name="Rosa B.A."/>
            <person name="Cordes M."/>
            <person name="Tomlinson C."/>
            <person name="Wollam A."/>
            <person name="Palsikar V.B."/>
            <person name="Mardis E.R."/>
            <person name="Wilson R.K."/>
        </authorList>
    </citation>
    <scope>NUCLEOTIDE SEQUENCE [LARGE SCALE GENOMIC DNA]</scope>
    <source>
        <strain evidence="11">GED7749B</strain>
    </source>
</reference>
<evidence type="ECO:0000256" key="2">
    <source>
        <dbReference type="ARBA" id="ARBA00007783"/>
    </source>
</evidence>
<evidence type="ECO:0000256" key="4">
    <source>
        <dbReference type="ARBA" id="ARBA00022475"/>
    </source>
</evidence>
<dbReference type="PANTHER" id="PTHR30294:SF45">
    <property type="entry name" value="LINEARMYCIN RESISTANCE PERMEASE PROTEIN LNRN"/>
    <property type="match status" value="1"/>
</dbReference>
<keyword evidence="4" id="KW-1003">Cell membrane</keyword>
<dbReference type="Proteomes" id="UP000070376">
    <property type="component" value="Unassembled WGS sequence"/>
</dbReference>
<feature type="domain" description="ABC transmembrane type-2" evidence="9">
    <location>
        <begin position="130"/>
        <end position="374"/>
    </location>
</feature>
<evidence type="ECO:0000313" key="10">
    <source>
        <dbReference type="EMBL" id="KWZ80338.1"/>
    </source>
</evidence>
<keyword evidence="3" id="KW-0813">Transport</keyword>
<comment type="similarity">
    <text evidence="2">Belongs to the ABC-2 integral membrane protein family.</text>
</comment>
<dbReference type="AlphaFoldDB" id="A0A133KLH8"/>
<evidence type="ECO:0000313" key="11">
    <source>
        <dbReference type="Proteomes" id="UP000070376"/>
    </source>
</evidence>
<evidence type="ECO:0000256" key="1">
    <source>
        <dbReference type="ARBA" id="ARBA00004651"/>
    </source>
</evidence>
<dbReference type="Pfam" id="PF12698">
    <property type="entry name" value="ABC2_membrane_3"/>
    <property type="match status" value="1"/>
</dbReference>
<evidence type="ECO:0000256" key="3">
    <source>
        <dbReference type="ARBA" id="ARBA00022448"/>
    </source>
</evidence>
<dbReference type="InterPro" id="IPR047817">
    <property type="entry name" value="ABC2_TM_bact-type"/>
</dbReference>
<evidence type="ECO:0000256" key="5">
    <source>
        <dbReference type="ARBA" id="ARBA00022692"/>
    </source>
</evidence>
<feature type="transmembrane region" description="Helical" evidence="8">
    <location>
        <begin position="296"/>
        <end position="314"/>
    </location>
</feature>
<keyword evidence="6 8" id="KW-1133">Transmembrane helix</keyword>